<evidence type="ECO:0000313" key="2">
    <source>
        <dbReference type="Proteomes" id="UP000526734"/>
    </source>
</evidence>
<proteinExistence type="predicted"/>
<dbReference type="Proteomes" id="UP000526734">
    <property type="component" value="Unassembled WGS sequence"/>
</dbReference>
<gene>
    <name evidence="1" type="ORF">H4281_30190</name>
</gene>
<comment type="caution">
    <text evidence="1">The sequence shown here is derived from an EMBL/GenBank/DDBJ whole genome shotgun (WGS) entry which is preliminary data.</text>
</comment>
<dbReference type="AlphaFoldDB" id="A0A7W3W236"/>
<accession>A0A7W3W236</accession>
<keyword evidence="2" id="KW-1185">Reference proteome</keyword>
<dbReference type="RefSeq" id="WP_182894279.1">
    <property type="nucleotide sequence ID" value="NZ_JACGZW010000010.1"/>
</dbReference>
<reference evidence="1 2" key="1">
    <citation type="submission" date="2020-08" db="EMBL/GenBank/DDBJ databases">
        <title>Amycolatopsis sp. nov. DR6-1 isolated from Dendrobium heterocarpum.</title>
        <authorList>
            <person name="Tedsree N."/>
            <person name="Kuncharoen N."/>
            <person name="Likhitwitayawuid K."/>
            <person name="Tanasupawat S."/>
        </authorList>
    </citation>
    <scope>NUCLEOTIDE SEQUENCE [LARGE SCALE GENOMIC DNA]</scope>
    <source>
        <strain evidence="1 2">DR6-1</strain>
    </source>
</reference>
<name>A0A7W3W236_9PSEU</name>
<organism evidence="1 2">
    <name type="scientific">Amycolatopsis dendrobii</name>
    <dbReference type="NCBI Taxonomy" id="2760662"/>
    <lineage>
        <taxon>Bacteria</taxon>
        <taxon>Bacillati</taxon>
        <taxon>Actinomycetota</taxon>
        <taxon>Actinomycetes</taxon>
        <taxon>Pseudonocardiales</taxon>
        <taxon>Pseudonocardiaceae</taxon>
        <taxon>Amycolatopsis</taxon>
    </lineage>
</organism>
<dbReference type="Gene3D" id="1.20.5.4570">
    <property type="match status" value="1"/>
</dbReference>
<evidence type="ECO:0000313" key="1">
    <source>
        <dbReference type="EMBL" id="MBB1157433.1"/>
    </source>
</evidence>
<protein>
    <submittedName>
        <fullName evidence="1">Uncharacterized protein</fullName>
    </submittedName>
</protein>
<sequence>MLRRHAQVLPIAMGPQPDVEVLALDVPGRLCVVVRHYPFPDAPGIPMVPYLTEADKNRGSGGKSILSCLLPGQLDGTCTGSPASFATSYPADLQHSVLQAWTDYGFPA</sequence>
<dbReference type="EMBL" id="JACGZW010000010">
    <property type="protein sequence ID" value="MBB1157433.1"/>
    <property type="molecule type" value="Genomic_DNA"/>
</dbReference>
<dbReference type="SUPFAM" id="SSF143968">
    <property type="entry name" value="UbiD C-terminal domain-like"/>
    <property type="match status" value="1"/>
</dbReference>